<feature type="repeat" description="WD" evidence="3">
    <location>
        <begin position="961"/>
        <end position="1002"/>
    </location>
</feature>
<keyword evidence="1 3" id="KW-0853">WD repeat</keyword>
<sequence>MGRPERPVDPAAGPVEHFAFGLRKLRQEAGAPTYRAMSRTAGYSTTALSQAAAGERLPSLPVALAYVRACHGDDTEWERRWREAARAAAARPVPEDDEPADPPYRGLARYDTGDGDRFFGRTELTDELLRLACAHRVTVVLGPSGSGKSSLLRAGLIPRLRTLDAPRPAAVRVLTPGTQLLHEHAELFTPAGEKPEGKGQGKPGDTWLIVDQFEEVFTLGQDPDARAAFIDRVLTAENPGSRIRVVVGVRADFYARCLEHPGLARAVRRASLPVGPMTPDALREVIVKSAAAQGLVVERALTARLVDEASGEPGGLPLLSHALLETWRRRKGRMLTLEAYEAAGGVHEAVARTAEDVYTGASAPQRDVMHALFTRLTALGEGTEDTRRRVPLDELTGLTDPGTLDDLLHRLAAARLLVLADGTVEVAHEAVIRAWPRLRRWIDDDRAGLRVHRQLTDAAHAWERLGRDPSALHRGTRLSLARDWAASHPTALSRSERAFLDASTAAEEHEAAAARRRTRRLRQLVALLAALAVVALGTTVLAVRADRTATHERDTALSQKVAAQAEALRVRDPALSVQLGLAAYRLVPTVEARGALLSAFSTPYATRLPGRTDRDAALAFSPRGHLAAGAADDRTVRLWDLTDPHRPRESATLAAHADTVCGVAFGPDGRTLATASNDRTVRLWDVTDPHRPRQSAALPARDGSVCGLGFSPDGRTLATAGEDGRVELWDAGDPERPDRSAVLTAHRDKVWSAAFSPDGHTLVTASEDGTVRLWDVTERGQPAESAVLTAHHGKVWPAAFSPDGHTLATGGDDGTTRLWNVTDPRHPEESSTLTGHSEGVRAAAFSPDGRTLATGSRDRTARLWDVTDPHRPDRLAVLPGHIDAVNGVTFSPDGRTLATAGQDHTTRLWDLPVPALTGHTDYVFGAAFSPDGRTLVTTGQDRTTRLWDLTHRPAPSQLAVLTGHTDNVYNAAFSPDGRLLATTSEDRTVLLWDLTDRTHPSALARITAHTRNPEGVAFSPDGRILATTGQDRTVRLWNLTDPQHPTALATLTEHTAPVRSAAFSPDGRTLATAGDDHSVRLWDLGAPDRPRQSAVLAEHTDVVRAVAFSPDGRALASAGDDHTVRLWDITDHPHRLAVLTGHTSAVYYLAFSPDGRTLASAGDDRTARLWNTTTPRHPTQLAVLTGHTDRLHRVAFSPDGHTLATTSRDRTVLLWESDPARVAARVCATAHPALTRAEWNHYFPGIPFRPPC</sequence>
<dbReference type="PROSITE" id="PS00678">
    <property type="entry name" value="WD_REPEATS_1"/>
    <property type="match status" value="12"/>
</dbReference>
<dbReference type="InterPro" id="IPR001680">
    <property type="entry name" value="WD40_rpt"/>
</dbReference>
<feature type="repeat" description="WD" evidence="3">
    <location>
        <begin position="833"/>
        <end position="866"/>
    </location>
</feature>
<feature type="repeat" description="WD" evidence="3">
    <location>
        <begin position="743"/>
        <end position="776"/>
    </location>
</feature>
<dbReference type="InterPro" id="IPR020472">
    <property type="entry name" value="WD40_PAC1"/>
</dbReference>
<evidence type="ECO:0000256" key="3">
    <source>
        <dbReference type="PROSITE-ProRule" id="PRU00221"/>
    </source>
</evidence>
<dbReference type="SMART" id="SM00320">
    <property type="entry name" value="WD40"/>
    <property type="match status" value="14"/>
</dbReference>
<dbReference type="CDD" id="cd00093">
    <property type="entry name" value="HTH_XRE"/>
    <property type="match status" value="1"/>
</dbReference>
<dbReference type="InterPro" id="IPR019775">
    <property type="entry name" value="WD40_repeat_CS"/>
</dbReference>
<dbReference type="Gene3D" id="2.130.10.10">
    <property type="entry name" value="YVTN repeat-like/Quinoprotein amine dehydrogenase"/>
    <property type="match status" value="5"/>
</dbReference>
<dbReference type="InterPro" id="IPR015943">
    <property type="entry name" value="WD40/YVTN_repeat-like_dom_sf"/>
</dbReference>
<evidence type="ECO:0000313" key="6">
    <source>
        <dbReference type="Proteomes" id="UP001596083"/>
    </source>
</evidence>
<evidence type="ECO:0000259" key="4">
    <source>
        <dbReference type="SMART" id="SM00530"/>
    </source>
</evidence>
<name>A0ABW0Z4U2_9ACTN</name>
<feature type="domain" description="HTH cro/C1-type" evidence="4">
    <location>
        <begin position="21"/>
        <end position="77"/>
    </location>
</feature>
<dbReference type="InterPro" id="IPR027417">
    <property type="entry name" value="P-loop_NTPase"/>
</dbReference>
<feature type="repeat" description="WD" evidence="3">
    <location>
        <begin position="1051"/>
        <end position="1084"/>
    </location>
</feature>
<feature type="repeat" description="WD" evidence="3">
    <location>
        <begin position="698"/>
        <end position="730"/>
    </location>
</feature>
<dbReference type="PROSITE" id="PS50082">
    <property type="entry name" value="WD_REPEATS_2"/>
    <property type="match status" value="14"/>
</dbReference>
<dbReference type="PANTHER" id="PTHR19879:SF9">
    <property type="entry name" value="TRANSCRIPTION INITIATION FACTOR TFIID SUBUNIT 5"/>
    <property type="match status" value="1"/>
</dbReference>
<evidence type="ECO:0000313" key="5">
    <source>
        <dbReference type="EMBL" id="MFC5722341.1"/>
    </source>
</evidence>
<dbReference type="Pfam" id="PF00400">
    <property type="entry name" value="WD40"/>
    <property type="match status" value="14"/>
</dbReference>
<evidence type="ECO:0000256" key="1">
    <source>
        <dbReference type="ARBA" id="ARBA00022574"/>
    </source>
</evidence>
<gene>
    <name evidence="5" type="ORF">ACFP1Z_19430</name>
</gene>
<keyword evidence="6" id="KW-1185">Reference proteome</keyword>
<dbReference type="PROSITE" id="PS50294">
    <property type="entry name" value="WD_REPEATS_REGION"/>
    <property type="match status" value="14"/>
</dbReference>
<dbReference type="SUPFAM" id="SSF50978">
    <property type="entry name" value="WD40 repeat-like"/>
    <property type="match status" value="2"/>
</dbReference>
<reference evidence="6" key="1">
    <citation type="journal article" date="2019" name="Int. J. Syst. Evol. Microbiol.">
        <title>The Global Catalogue of Microorganisms (GCM) 10K type strain sequencing project: providing services to taxonomists for standard genome sequencing and annotation.</title>
        <authorList>
            <consortium name="The Broad Institute Genomics Platform"/>
            <consortium name="The Broad Institute Genome Sequencing Center for Infectious Disease"/>
            <person name="Wu L."/>
            <person name="Ma J."/>
        </authorList>
    </citation>
    <scope>NUCLEOTIDE SEQUENCE [LARGE SCALE GENOMIC DNA]</scope>
    <source>
        <strain evidence="6">CGMCC 4.7304</strain>
    </source>
</reference>
<feature type="repeat" description="WD" evidence="3">
    <location>
        <begin position="1139"/>
        <end position="1180"/>
    </location>
</feature>
<dbReference type="InterPro" id="IPR049052">
    <property type="entry name" value="nSTAND1"/>
</dbReference>
<dbReference type="Proteomes" id="UP001596083">
    <property type="component" value="Unassembled WGS sequence"/>
</dbReference>
<organism evidence="5 6">
    <name type="scientific">Streptomyces gamaensis</name>
    <dbReference type="NCBI Taxonomy" id="1763542"/>
    <lineage>
        <taxon>Bacteria</taxon>
        <taxon>Bacillati</taxon>
        <taxon>Actinomycetota</taxon>
        <taxon>Actinomycetes</taxon>
        <taxon>Kitasatosporales</taxon>
        <taxon>Streptomycetaceae</taxon>
        <taxon>Streptomyces</taxon>
    </lineage>
</organism>
<feature type="repeat" description="WD" evidence="3">
    <location>
        <begin position="1096"/>
        <end position="1129"/>
    </location>
</feature>
<dbReference type="CDD" id="cd00200">
    <property type="entry name" value="WD40"/>
    <property type="match status" value="2"/>
</dbReference>
<dbReference type="PRINTS" id="PR00320">
    <property type="entry name" value="GPROTEINBRPT"/>
</dbReference>
<feature type="repeat" description="WD" evidence="3">
    <location>
        <begin position="1184"/>
        <end position="1225"/>
    </location>
</feature>
<protein>
    <recommendedName>
        <fullName evidence="4">HTH cro/C1-type domain-containing protein</fullName>
    </recommendedName>
</protein>
<feature type="repeat" description="WD" evidence="3">
    <location>
        <begin position="608"/>
        <end position="649"/>
    </location>
</feature>
<accession>A0ABW0Z4U2</accession>
<feature type="repeat" description="WD" evidence="3">
    <location>
        <begin position="1006"/>
        <end position="1047"/>
    </location>
</feature>
<dbReference type="InterPro" id="IPR036322">
    <property type="entry name" value="WD40_repeat_dom_sf"/>
</dbReference>
<evidence type="ECO:0000256" key="2">
    <source>
        <dbReference type="ARBA" id="ARBA00022737"/>
    </source>
</evidence>
<feature type="repeat" description="WD" evidence="3">
    <location>
        <begin position="878"/>
        <end position="911"/>
    </location>
</feature>
<proteinExistence type="predicted"/>
<feature type="repeat" description="WD" evidence="3">
    <location>
        <begin position="653"/>
        <end position="694"/>
    </location>
</feature>
<dbReference type="PANTHER" id="PTHR19879">
    <property type="entry name" value="TRANSCRIPTION INITIATION FACTOR TFIID"/>
    <property type="match status" value="1"/>
</dbReference>
<dbReference type="InterPro" id="IPR001387">
    <property type="entry name" value="Cro/C1-type_HTH"/>
</dbReference>
<keyword evidence="2" id="KW-0677">Repeat</keyword>
<feature type="repeat" description="WD" evidence="3">
    <location>
        <begin position="788"/>
        <end position="829"/>
    </location>
</feature>
<dbReference type="RefSeq" id="WP_390317725.1">
    <property type="nucleotide sequence ID" value="NZ_JBHSPB010000011.1"/>
</dbReference>
<dbReference type="Pfam" id="PF20703">
    <property type="entry name" value="nSTAND1"/>
    <property type="match status" value="1"/>
</dbReference>
<feature type="repeat" description="WD" evidence="3">
    <location>
        <begin position="916"/>
        <end position="949"/>
    </location>
</feature>
<dbReference type="SUPFAM" id="SSF82171">
    <property type="entry name" value="DPP6 N-terminal domain-like"/>
    <property type="match status" value="1"/>
</dbReference>
<dbReference type="SUPFAM" id="SSF52540">
    <property type="entry name" value="P-loop containing nucleoside triphosphate hydrolases"/>
    <property type="match status" value="1"/>
</dbReference>
<dbReference type="EMBL" id="JBHSPB010000011">
    <property type="protein sequence ID" value="MFC5722341.1"/>
    <property type="molecule type" value="Genomic_DNA"/>
</dbReference>
<comment type="caution">
    <text evidence="5">The sequence shown here is derived from an EMBL/GenBank/DDBJ whole genome shotgun (WGS) entry which is preliminary data.</text>
</comment>
<dbReference type="SMART" id="SM00530">
    <property type="entry name" value="HTH_XRE"/>
    <property type="match status" value="1"/>
</dbReference>